<feature type="signal peptide" evidence="1">
    <location>
        <begin position="1"/>
        <end position="21"/>
    </location>
</feature>
<reference evidence="2" key="1">
    <citation type="journal article" date="2017" name="Parasit. Vectors">
        <title>Sialotranscriptomics of Rhipicephalus zambeziensis reveals intricate expression profiles of secretory proteins and suggests tight temporal transcriptional regulation during blood-feeding.</title>
        <authorList>
            <person name="de Castro M.H."/>
            <person name="de Klerk D."/>
            <person name="Pienaar R."/>
            <person name="Rees D.J.G."/>
            <person name="Mans B.J."/>
        </authorList>
    </citation>
    <scope>NUCLEOTIDE SEQUENCE</scope>
    <source>
        <tissue evidence="2">Salivary glands</tissue>
    </source>
</reference>
<proteinExistence type="predicted"/>
<name>A0A224Y3L0_9ACAR</name>
<dbReference type="AlphaFoldDB" id="A0A224Y3L0"/>
<protein>
    <submittedName>
        <fullName evidence="2">8.9 kDa family member</fullName>
    </submittedName>
</protein>
<feature type="chain" id="PRO_5012375223" evidence="1">
    <location>
        <begin position="22"/>
        <end position="93"/>
    </location>
</feature>
<accession>A0A224Y3L0</accession>
<keyword evidence="1" id="KW-0732">Signal</keyword>
<sequence length="93" mass="10046">MHWATIPCLMVFGLTMVFTTTRRVTMGRCTPPNCSKHEPNSTCRDPCVGYYCVNSTLVTETCLNITDPKCSVSFADPNQPYPGCCGAVVCSGG</sequence>
<dbReference type="EMBL" id="GFPF01000179">
    <property type="protein sequence ID" value="MAA11325.1"/>
    <property type="molecule type" value="Transcribed_RNA"/>
</dbReference>
<evidence type="ECO:0000256" key="1">
    <source>
        <dbReference type="SAM" id="SignalP"/>
    </source>
</evidence>
<organism evidence="2">
    <name type="scientific">Rhipicephalus zambeziensis</name>
    <dbReference type="NCBI Taxonomy" id="60191"/>
    <lineage>
        <taxon>Eukaryota</taxon>
        <taxon>Metazoa</taxon>
        <taxon>Ecdysozoa</taxon>
        <taxon>Arthropoda</taxon>
        <taxon>Chelicerata</taxon>
        <taxon>Arachnida</taxon>
        <taxon>Acari</taxon>
        <taxon>Parasitiformes</taxon>
        <taxon>Ixodida</taxon>
        <taxon>Ixodoidea</taxon>
        <taxon>Ixodidae</taxon>
        <taxon>Rhipicephalinae</taxon>
        <taxon>Rhipicephalus</taxon>
        <taxon>Rhipicephalus</taxon>
    </lineage>
</organism>
<evidence type="ECO:0000313" key="2">
    <source>
        <dbReference type="EMBL" id="MAA11325.1"/>
    </source>
</evidence>